<dbReference type="AlphaFoldDB" id="A0A511R513"/>
<evidence type="ECO:0000256" key="2">
    <source>
        <dbReference type="ARBA" id="ARBA00022723"/>
    </source>
</evidence>
<sequence length="171" mass="19287">MNDSILEALLDSYARNNAILLNLLQALPEGGLDAQVLEGSPSIAQQYAHMQQTRLFWLGQVAPEFATGMNQLFRQAGEEWVAERETACIEQALNQSAHAVCEAVRDRLHTGQAMQGPHASYDHPILLLQHLLWHEGYHVGQIKLALKATGYSMPEEVEEKAIWSQWRTEVW</sequence>
<dbReference type="SUPFAM" id="SSF109854">
    <property type="entry name" value="DinB/YfiT-like putative metalloenzymes"/>
    <property type="match status" value="1"/>
</dbReference>
<dbReference type="Pfam" id="PF05163">
    <property type="entry name" value="DinB"/>
    <property type="match status" value="1"/>
</dbReference>
<dbReference type="EMBL" id="BJXL01000118">
    <property type="protein sequence ID" value="GEM84655.1"/>
    <property type="molecule type" value="Genomic_DNA"/>
</dbReference>
<feature type="binding site" evidence="3">
    <location>
        <position position="134"/>
    </location>
    <ligand>
        <name>a divalent metal cation</name>
        <dbReference type="ChEBI" id="CHEBI:60240"/>
    </ligand>
</feature>
<evidence type="ECO:0000256" key="3">
    <source>
        <dbReference type="PIRSR" id="PIRSR607837-1"/>
    </source>
</evidence>
<dbReference type="PANTHER" id="PTHR37302">
    <property type="entry name" value="SLR1116 PROTEIN"/>
    <property type="match status" value="1"/>
</dbReference>
<protein>
    <recommendedName>
        <fullName evidence="6">Damage-inducible protein DinB</fullName>
    </recommendedName>
</protein>
<dbReference type="GO" id="GO:0046872">
    <property type="term" value="F:metal ion binding"/>
    <property type="evidence" value="ECO:0007669"/>
    <property type="project" value="UniProtKB-KW"/>
</dbReference>
<dbReference type="RefSeq" id="WP_119342357.1">
    <property type="nucleotide sequence ID" value="NZ_BJXL01000118.1"/>
</dbReference>
<dbReference type="Proteomes" id="UP000321197">
    <property type="component" value="Unassembled WGS sequence"/>
</dbReference>
<organism evidence="4 5">
    <name type="scientific">Meiothermus hypogaeus NBRC 106114</name>
    <dbReference type="NCBI Taxonomy" id="1227553"/>
    <lineage>
        <taxon>Bacteria</taxon>
        <taxon>Thermotogati</taxon>
        <taxon>Deinococcota</taxon>
        <taxon>Deinococci</taxon>
        <taxon>Thermales</taxon>
        <taxon>Thermaceae</taxon>
        <taxon>Meiothermus</taxon>
    </lineage>
</organism>
<evidence type="ECO:0008006" key="6">
    <source>
        <dbReference type="Google" id="ProtNLM"/>
    </source>
</evidence>
<proteinExistence type="inferred from homology"/>
<comment type="similarity">
    <text evidence="1">Belongs to the DinB family.</text>
</comment>
<name>A0A511R513_9DEIN</name>
<feature type="binding site" evidence="3">
    <location>
        <position position="49"/>
    </location>
    <ligand>
        <name>a divalent metal cation</name>
        <dbReference type="ChEBI" id="CHEBI:60240"/>
    </ligand>
</feature>
<evidence type="ECO:0000256" key="1">
    <source>
        <dbReference type="ARBA" id="ARBA00008635"/>
    </source>
</evidence>
<accession>A0A511R513</accession>
<evidence type="ECO:0000313" key="4">
    <source>
        <dbReference type="EMBL" id="GEM84655.1"/>
    </source>
</evidence>
<dbReference type="InterPro" id="IPR007837">
    <property type="entry name" value="DinB"/>
</dbReference>
<reference evidence="4 5" key="1">
    <citation type="submission" date="2019-07" db="EMBL/GenBank/DDBJ databases">
        <title>Whole genome shotgun sequence of Meiothermus hypogaeus NBRC 106114.</title>
        <authorList>
            <person name="Hosoyama A."/>
            <person name="Uohara A."/>
            <person name="Ohji S."/>
            <person name="Ichikawa N."/>
        </authorList>
    </citation>
    <scope>NUCLEOTIDE SEQUENCE [LARGE SCALE GENOMIC DNA]</scope>
    <source>
        <strain evidence="4 5">NBRC 106114</strain>
    </source>
</reference>
<dbReference type="InterPro" id="IPR034660">
    <property type="entry name" value="DinB/YfiT-like"/>
</dbReference>
<dbReference type="PANTHER" id="PTHR37302:SF3">
    <property type="entry name" value="DAMAGE-INDUCIBLE PROTEIN DINB"/>
    <property type="match status" value="1"/>
</dbReference>
<gene>
    <name evidence="4" type="ORF">MHY01S_28210</name>
</gene>
<keyword evidence="2 3" id="KW-0479">Metal-binding</keyword>
<evidence type="ECO:0000313" key="5">
    <source>
        <dbReference type="Proteomes" id="UP000321197"/>
    </source>
</evidence>
<dbReference type="Gene3D" id="1.20.120.450">
    <property type="entry name" value="dinb family like domain"/>
    <property type="match status" value="1"/>
</dbReference>
<comment type="caution">
    <text evidence="4">The sequence shown here is derived from an EMBL/GenBank/DDBJ whole genome shotgun (WGS) entry which is preliminary data.</text>
</comment>
<feature type="binding site" evidence="3">
    <location>
        <position position="138"/>
    </location>
    <ligand>
        <name>a divalent metal cation</name>
        <dbReference type="ChEBI" id="CHEBI:60240"/>
    </ligand>
</feature>
<dbReference type="OrthoDB" id="27315at2"/>